<dbReference type="PRINTS" id="PR00038">
    <property type="entry name" value="HTHLUXR"/>
</dbReference>
<dbReference type="SMART" id="SM00421">
    <property type="entry name" value="HTH_LUXR"/>
    <property type="match status" value="1"/>
</dbReference>
<dbReference type="InterPro" id="IPR016032">
    <property type="entry name" value="Sig_transdc_resp-reg_C-effctor"/>
</dbReference>
<feature type="domain" description="HTH luxR-type" evidence="4">
    <location>
        <begin position="143"/>
        <end position="208"/>
    </location>
</feature>
<dbReference type="SUPFAM" id="SSF46894">
    <property type="entry name" value="C-terminal effector domain of the bipartite response regulators"/>
    <property type="match status" value="1"/>
</dbReference>
<name>W9AD85_9BACI</name>
<dbReference type="Gene3D" id="3.40.50.2300">
    <property type="match status" value="1"/>
</dbReference>
<evidence type="ECO:0000256" key="3">
    <source>
        <dbReference type="ARBA" id="ARBA00023163"/>
    </source>
</evidence>
<organism evidence="5 6">
    <name type="scientific">Oceanobacillus picturae</name>
    <dbReference type="NCBI Taxonomy" id="171693"/>
    <lineage>
        <taxon>Bacteria</taxon>
        <taxon>Bacillati</taxon>
        <taxon>Bacillota</taxon>
        <taxon>Bacilli</taxon>
        <taxon>Bacillales</taxon>
        <taxon>Bacillaceae</taxon>
        <taxon>Oceanobacillus</taxon>
    </lineage>
</organism>
<keyword evidence="6" id="KW-1185">Reference proteome</keyword>
<dbReference type="eggNOG" id="COG2197">
    <property type="taxonomic scope" value="Bacteria"/>
</dbReference>
<dbReference type="GO" id="GO:0006355">
    <property type="term" value="P:regulation of DNA-templated transcription"/>
    <property type="evidence" value="ECO:0007669"/>
    <property type="project" value="InterPro"/>
</dbReference>
<dbReference type="PANTHER" id="PTHR44688:SF16">
    <property type="entry name" value="DNA-BINDING TRANSCRIPTIONAL ACTIVATOR DEVR_DOSR"/>
    <property type="match status" value="1"/>
</dbReference>
<dbReference type="CDD" id="cd06170">
    <property type="entry name" value="LuxR_C_like"/>
    <property type="match status" value="1"/>
</dbReference>
<dbReference type="Proteomes" id="UP000028863">
    <property type="component" value="Unassembled WGS sequence"/>
</dbReference>
<keyword evidence="1" id="KW-0805">Transcription regulation</keyword>
<keyword evidence="3" id="KW-0804">Transcription</keyword>
<gene>
    <name evidence="5" type="ORF">BN988_02202</name>
</gene>
<dbReference type="PROSITE" id="PS50043">
    <property type="entry name" value="HTH_LUXR_2"/>
    <property type="match status" value="1"/>
</dbReference>
<dbReference type="PANTHER" id="PTHR44688">
    <property type="entry name" value="DNA-BINDING TRANSCRIPTIONAL ACTIVATOR DEVR_DOSR"/>
    <property type="match status" value="1"/>
</dbReference>
<sequence length="216" mass="24196">MIHVGLTTKTSNLVDIAIRLEKQSDITVHTDPVEVLRTSCSVIFIDLRSFPVGETIVILKELANHNVKTIGLASGKETPDFLLNLLEEGMTSILVDYSTTCLKRAIYATQKDHSILSSELLQLLKKKVVEKSQAEEEAFAHNLLQAGINLTPKEIGVAYYVEKGLKNRDIAFLLGMKETTVKVHISHIYTKLAIKRRKNLVQHLKELKYKEKGACS</sequence>
<evidence type="ECO:0000259" key="4">
    <source>
        <dbReference type="PROSITE" id="PS50043"/>
    </source>
</evidence>
<proteinExistence type="predicted"/>
<dbReference type="EMBL" id="CCAX010000001">
    <property type="protein sequence ID" value="CDO03684.1"/>
    <property type="molecule type" value="Genomic_DNA"/>
</dbReference>
<dbReference type="Pfam" id="PF00196">
    <property type="entry name" value="GerE"/>
    <property type="match status" value="1"/>
</dbReference>
<comment type="caution">
    <text evidence="5">The sequence shown here is derived from an EMBL/GenBank/DDBJ whole genome shotgun (WGS) entry which is preliminary data.</text>
</comment>
<dbReference type="RefSeq" id="WP_051557821.1">
    <property type="nucleotide sequence ID" value="NZ_CABLBW010000001.1"/>
</dbReference>
<evidence type="ECO:0000256" key="2">
    <source>
        <dbReference type="ARBA" id="ARBA00023125"/>
    </source>
</evidence>
<protein>
    <submittedName>
        <fullName evidence="5">Transcriptional regulator NarL</fullName>
    </submittedName>
</protein>
<dbReference type="InterPro" id="IPR000792">
    <property type="entry name" value="Tscrpt_reg_LuxR_C"/>
</dbReference>
<dbReference type="STRING" id="171693.BN988_02202"/>
<evidence type="ECO:0000313" key="6">
    <source>
        <dbReference type="Proteomes" id="UP000028863"/>
    </source>
</evidence>
<reference evidence="5" key="1">
    <citation type="submission" date="2014-03" db="EMBL/GenBank/DDBJ databases">
        <title>Draft genome sequencing of Oceanobacillus picturae strain S1 isolated from human gut.</title>
        <authorList>
            <person name="Croce O."/>
            <person name="Lagier J.C."/>
            <person name="Raoult D."/>
        </authorList>
    </citation>
    <scope>NUCLEOTIDE SEQUENCE [LARGE SCALE GENOMIC DNA]</scope>
    <source>
        <strain evidence="5">S1</strain>
    </source>
</reference>
<dbReference type="PROSITE" id="PS00622">
    <property type="entry name" value="HTH_LUXR_1"/>
    <property type="match status" value="1"/>
</dbReference>
<evidence type="ECO:0000313" key="5">
    <source>
        <dbReference type="EMBL" id="CDO03684.1"/>
    </source>
</evidence>
<evidence type="ECO:0000256" key="1">
    <source>
        <dbReference type="ARBA" id="ARBA00023015"/>
    </source>
</evidence>
<accession>W9AD85</accession>
<reference evidence="5" key="2">
    <citation type="submission" date="2014-03" db="EMBL/GenBank/DDBJ databases">
        <authorList>
            <person name="Urmite Genomes"/>
        </authorList>
    </citation>
    <scope>NUCLEOTIDE SEQUENCE</scope>
    <source>
        <strain evidence="5">S1</strain>
    </source>
</reference>
<dbReference type="GO" id="GO:0003677">
    <property type="term" value="F:DNA binding"/>
    <property type="evidence" value="ECO:0007669"/>
    <property type="project" value="UniProtKB-KW"/>
</dbReference>
<keyword evidence="2" id="KW-0238">DNA-binding</keyword>
<dbReference type="AlphaFoldDB" id="W9AD85"/>